<dbReference type="SUPFAM" id="SSF46785">
    <property type="entry name" value="Winged helix' DNA-binding domain"/>
    <property type="match status" value="1"/>
</dbReference>
<name>A0A7K1UVF0_9NOCA</name>
<dbReference type="SMART" id="SM00895">
    <property type="entry name" value="FCD"/>
    <property type="match status" value="1"/>
</dbReference>
<dbReference type="Pfam" id="PF00392">
    <property type="entry name" value="GntR"/>
    <property type="match status" value="1"/>
</dbReference>
<dbReference type="InterPro" id="IPR008920">
    <property type="entry name" value="TF_FadR/GntR_C"/>
</dbReference>
<dbReference type="Proteomes" id="UP000466794">
    <property type="component" value="Unassembled WGS sequence"/>
</dbReference>
<evidence type="ECO:0000256" key="2">
    <source>
        <dbReference type="ARBA" id="ARBA00023125"/>
    </source>
</evidence>
<evidence type="ECO:0000313" key="6">
    <source>
        <dbReference type="Proteomes" id="UP000466794"/>
    </source>
</evidence>
<keyword evidence="2" id="KW-0238">DNA-binding</keyword>
<dbReference type="GO" id="GO:0003700">
    <property type="term" value="F:DNA-binding transcription factor activity"/>
    <property type="evidence" value="ECO:0007669"/>
    <property type="project" value="InterPro"/>
</dbReference>
<evidence type="ECO:0000256" key="1">
    <source>
        <dbReference type="ARBA" id="ARBA00023015"/>
    </source>
</evidence>
<evidence type="ECO:0000259" key="4">
    <source>
        <dbReference type="PROSITE" id="PS50949"/>
    </source>
</evidence>
<keyword evidence="3" id="KW-0804">Transcription</keyword>
<dbReference type="AlphaFoldDB" id="A0A7K1UVF0"/>
<sequence length="257" mass="27926">MTKPSSGTSRLLGSRYSGRGTHGYAVEWLATRIFDGTFPESEAIDLPAATAELDVSQTVVREALKVLTAKGLVAAKQKRGTVVRPREQWNLLDADVLRWQLGAGVTDGFYTELRALRRAIEPASAALAAEHRTDEDLAALDAALAAMTAAGTEVMPLVKADADFHTALLDASHNRFFGQLHHLIIPGLIQRDMHVHSGEFDDSVPLHAAVAEAVRARDPEAARRAVNFLLDMAARDDALANLPEPELSQQLRPEDRP</sequence>
<keyword evidence="6" id="KW-1185">Reference proteome</keyword>
<proteinExistence type="predicted"/>
<dbReference type="GO" id="GO:0003677">
    <property type="term" value="F:DNA binding"/>
    <property type="evidence" value="ECO:0007669"/>
    <property type="project" value="UniProtKB-KW"/>
</dbReference>
<comment type="caution">
    <text evidence="5">The sequence shown here is derived from an EMBL/GenBank/DDBJ whole genome shotgun (WGS) entry which is preliminary data.</text>
</comment>
<dbReference type="Gene3D" id="1.10.10.10">
    <property type="entry name" value="Winged helix-like DNA-binding domain superfamily/Winged helix DNA-binding domain"/>
    <property type="match status" value="1"/>
</dbReference>
<dbReference type="SUPFAM" id="SSF48008">
    <property type="entry name" value="GntR ligand-binding domain-like"/>
    <property type="match status" value="1"/>
</dbReference>
<keyword evidence="1" id="KW-0805">Transcription regulation</keyword>
<reference evidence="5 6" key="1">
    <citation type="submission" date="2019-12" db="EMBL/GenBank/DDBJ databases">
        <title>Nocardia sp. nov. ET3-3 isolated from soil.</title>
        <authorList>
            <person name="Kanchanasin P."/>
            <person name="Tanasupawat S."/>
            <person name="Yuki M."/>
            <person name="Kudo T."/>
        </authorList>
    </citation>
    <scope>NUCLEOTIDE SEQUENCE [LARGE SCALE GENOMIC DNA]</scope>
    <source>
        <strain evidence="5 6">ET3-3</strain>
    </source>
</reference>
<dbReference type="InterPro" id="IPR036388">
    <property type="entry name" value="WH-like_DNA-bd_sf"/>
</dbReference>
<protein>
    <submittedName>
        <fullName evidence="5">FCD domain-containing protein</fullName>
    </submittedName>
</protein>
<dbReference type="InterPro" id="IPR000524">
    <property type="entry name" value="Tscrpt_reg_HTH_GntR"/>
</dbReference>
<dbReference type="EMBL" id="WRPP01000002">
    <property type="protein sequence ID" value="MVU78251.1"/>
    <property type="molecule type" value="Genomic_DNA"/>
</dbReference>
<dbReference type="InterPro" id="IPR011711">
    <property type="entry name" value="GntR_C"/>
</dbReference>
<evidence type="ECO:0000256" key="3">
    <source>
        <dbReference type="ARBA" id="ARBA00023163"/>
    </source>
</evidence>
<feature type="domain" description="HTH gntR-type" evidence="4">
    <location>
        <begin position="19"/>
        <end position="86"/>
    </location>
</feature>
<dbReference type="SMART" id="SM00345">
    <property type="entry name" value="HTH_GNTR"/>
    <property type="match status" value="1"/>
</dbReference>
<dbReference type="PROSITE" id="PS50949">
    <property type="entry name" value="HTH_GNTR"/>
    <property type="match status" value="1"/>
</dbReference>
<dbReference type="Gene3D" id="1.20.120.530">
    <property type="entry name" value="GntR ligand-binding domain-like"/>
    <property type="match status" value="1"/>
</dbReference>
<gene>
    <name evidence="5" type="ORF">GPX89_13480</name>
</gene>
<organism evidence="5 6">
    <name type="scientific">Nocardia terrae</name>
    <dbReference type="NCBI Taxonomy" id="2675851"/>
    <lineage>
        <taxon>Bacteria</taxon>
        <taxon>Bacillati</taxon>
        <taxon>Actinomycetota</taxon>
        <taxon>Actinomycetes</taxon>
        <taxon>Mycobacteriales</taxon>
        <taxon>Nocardiaceae</taxon>
        <taxon>Nocardia</taxon>
    </lineage>
</organism>
<dbReference type="Pfam" id="PF07729">
    <property type="entry name" value="FCD"/>
    <property type="match status" value="1"/>
</dbReference>
<evidence type="ECO:0000313" key="5">
    <source>
        <dbReference type="EMBL" id="MVU78251.1"/>
    </source>
</evidence>
<dbReference type="RefSeq" id="WP_157387785.1">
    <property type="nucleotide sequence ID" value="NZ_WRPP01000002.1"/>
</dbReference>
<dbReference type="PANTHER" id="PTHR43537">
    <property type="entry name" value="TRANSCRIPTIONAL REGULATOR, GNTR FAMILY"/>
    <property type="match status" value="1"/>
</dbReference>
<dbReference type="InterPro" id="IPR036390">
    <property type="entry name" value="WH_DNA-bd_sf"/>
</dbReference>
<accession>A0A7K1UVF0</accession>
<dbReference type="PANTHER" id="PTHR43537:SF44">
    <property type="entry name" value="GNTR FAMILY REGULATORY PROTEIN"/>
    <property type="match status" value="1"/>
</dbReference>